<dbReference type="InterPro" id="IPR052919">
    <property type="entry name" value="TA_system_RNase"/>
</dbReference>
<dbReference type="InterPro" id="IPR041705">
    <property type="entry name" value="PIN_Sll0205"/>
</dbReference>
<dbReference type="InterPro" id="IPR002716">
    <property type="entry name" value="PIN_dom"/>
</dbReference>
<keyword evidence="3" id="KW-1185">Reference proteome</keyword>
<dbReference type="PANTHER" id="PTHR36173">
    <property type="entry name" value="RIBONUCLEASE VAPC16-RELATED"/>
    <property type="match status" value="1"/>
</dbReference>
<dbReference type="Gene3D" id="3.40.50.1010">
    <property type="entry name" value="5'-nuclease"/>
    <property type="match status" value="1"/>
</dbReference>
<dbReference type="SUPFAM" id="SSF88723">
    <property type="entry name" value="PIN domain-like"/>
    <property type="match status" value="1"/>
</dbReference>
<proteinExistence type="predicted"/>
<comment type="caution">
    <text evidence="2">The sequence shown here is derived from an EMBL/GenBank/DDBJ whole genome shotgun (WGS) entry which is preliminary data.</text>
</comment>
<organism evidence="2 3">
    <name type="scientific">Parablautia intestinalis</name>
    <dbReference type="NCBI Taxonomy" id="2320100"/>
    <lineage>
        <taxon>Bacteria</taxon>
        <taxon>Bacillati</taxon>
        <taxon>Bacillota</taxon>
        <taxon>Clostridia</taxon>
        <taxon>Lachnospirales</taxon>
        <taxon>Lachnospiraceae</taxon>
        <taxon>Parablautia</taxon>
    </lineage>
</organism>
<dbReference type="PANTHER" id="PTHR36173:SF2">
    <property type="entry name" value="RIBONUCLEASE VAPC16"/>
    <property type="match status" value="1"/>
</dbReference>
<dbReference type="InterPro" id="IPR029060">
    <property type="entry name" value="PIN-like_dom_sf"/>
</dbReference>
<gene>
    <name evidence="2" type="ORF">D7V94_15970</name>
</gene>
<reference evidence="2 3" key="1">
    <citation type="submission" date="2018-09" db="EMBL/GenBank/DDBJ databases">
        <title>Murine metabolic-syndrome-specific gut microbial biobank.</title>
        <authorList>
            <person name="Liu C."/>
        </authorList>
    </citation>
    <scope>NUCLEOTIDE SEQUENCE [LARGE SCALE GENOMIC DNA]</scope>
    <source>
        <strain evidence="2 3">0.1xD8-82</strain>
    </source>
</reference>
<sequence length="125" mass="14330">MYLLDTHTLLWTLFNEESLSVNAKKVILDDNDIFVSIASLWEIAIKQSIGKLEINESIETIAQICMDEDFYLLSITPSHLDYLKMLPQIHGDPFDRLIISQAVTEGLTIVTKDAKIPMYKVETLW</sequence>
<protein>
    <submittedName>
        <fullName evidence="2">Type II toxin-antitoxin system VapC family toxin</fullName>
    </submittedName>
</protein>
<evidence type="ECO:0000313" key="3">
    <source>
        <dbReference type="Proteomes" id="UP000280696"/>
    </source>
</evidence>
<dbReference type="OrthoDB" id="9798990at2"/>
<dbReference type="EMBL" id="RAYQ01000018">
    <property type="protein sequence ID" value="RKI89897.1"/>
    <property type="molecule type" value="Genomic_DNA"/>
</dbReference>
<dbReference type="CDD" id="cd09872">
    <property type="entry name" value="PIN_Sll0205-like"/>
    <property type="match status" value="1"/>
</dbReference>
<accession>A0A3A9AET4</accession>
<dbReference type="RefSeq" id="WP_120471329.1">
    <property type="nucleotide sequence ID" value="NZ_RAYQ01000018.1"/>
</dbReference>
<name>A0A3A9AET4_9FIRM</name>
<dbReference type="Proteomes" id="UP000280696">
    <property type="component" value="Unassembled WGS sequence"/>
</dbReference>
<dbReference type="Pfam" id="PF01850">
    <property type="entry name" value="PIN"/>
    <property type="match status" value="1"/>
</dbReference>
<dbReference type="AlphaFoldDB" id="A0A3A9AET4"/>
<evidence type="ECO:0000259" key="1">
    <source>
        <dbReference type="Pfam" id="PF01850"/>
    </source>
</evidence>
<feature type="domain" description="PIN" evidence="1">
    <location>
        <begin position="2"/>
        <end position="116"/>
    </location>
</feature>
<evidence type="ECO:0000313" key="2">
    <source>
        <dbReference type="EMBL" id="RKI89897.1"/>
    </source>
</evidence>